<dbReference type="KEGG" id="cstr:CBE89_13175"/>
<feature type="transmembrane region" description="Helical" evidence="6">
    <location>
        <begin position="247"/>
        <end position="266"/>
    </location>
</feature>
<evidence type="ECO:0000256" key="5">
    <source>
        <dbReference type="ARBA" id="ARBA00023136"/>
    </source>
</evidence>
<comment type="subcellular location">
    <subcellularLocation>
        <location evidence="1">Membrane</location>
        <topology evidence="1">Multi-pass membrane protein</topology>
    </subcellularLocation>
</comment>
<keyword evidence="3 6" id="KW-0812">Transmembrane</keyword>
<evidence type="ECO:0000259" key="7">
    <source>
        <dbReference type="Pfam" id="PF00892"/>
    </source>
</evidence>
<keyword evidence="5 6" id="KW-0472">Membrane</keyword>
<dbReference type="SUPFAM" id="SSF103481">
    <property type="entry name" value="Multidrug resistance efflux transporter EmrE"/>
    <property type="match status" value="2"/>
</dbReference>
<feature type="domain" description="EamA" evidence="7">
    <location>
        <begin position="155"/>
        <end position="287"/>
    </location>
</feature>
<keyword evidence="4 6" id="KW-1133">Transmembrane helix</keyword>
<organism evidence="8 9">
    <name type="scientific">Corynebacterium striatum</name>
    <dbReference type="NCBI Taxonomy" id="43770"/>
    <lineage>
        <taxon>Bacteria</taxon>
        <taxon>Bacillati</taxon>
        <taxon>Actinomycetota</taxon>
        <taxon>Actinomycetes</taxon>
        <taxon>Mycobacteriales</taxon>
        <taxon>Corynebacteriaceae</taxon>
        <taxon>Corynebacterium</taxon>
    </lineage>
</organism>
<dbReference type="Pfam" id="PF00892">
    <property type="entry name" value="EamA"/>
    <property type="match status" value="2"/>
</dbReference>
<dbReference type="RefSeq" id="WP_086892514.1">
    <property type="nucleotide sequence ID" value="NZ_CP021253.1"/>
</dbReference>
<dbReference type="InterPro" id="IPR000620">
    <property type="entry name" value="EamA_dom"/>
</dbReference>
<dbReference type="GO" id="GO:0016020">
    <property type="term" value="C:membrane"/>
    <property type="evidence" value="ECO:0007669"/>
    <property type="project" value="UniProtKB-SubCell"/>
</dbReference>
<dbReference type="EMBL" id="CP021253">
    <property type="protein sequence ID" value="ART22525.1"/>
    <property type="molecule type" value="Genomic_DNA"/>
</dbReference>
<feature type="transmembrane region" description="Helical" evidence="6">
    <location>
        <begin position="154"/>
        <end position="174"/>
    </location>
</feature>
<proteinExistence type="inferred from homology"/>
<accession>A0A2Z2J4M6</accession>
<feature type="transmembrane region" description="Helical" evidence="6">
    <location>
        <begin position="217"/>
        <end position="235"/>
    </location>
</feature>
<feature type="transmembrane region" description="Helical" evidence="6">
    <location>
        <begin position="272"/>
        <end position="290"/>
    </location>
</feature>
<feature type="transmembrane region" description="Helical" evidence="6">
    <location>
        <begin position="102"/>
        <end position="121"/>
    </location>
</feature>
<dbReference type="InterPro" id="IPR050638">
    <property type="entry name" value="AA-Vitamin_Transporters"/>
</dbReference>
<keyword evidence="8" id="KW-0614">Plasmid</keyword>
<evidence type="ECO:0000256" key="6">
    <source>
        <dbReference type="SAM" id="Phobius"/>
    </source>
</evidence>
<protein>
    <submittedName>
        <fullName evidence="8">EamA family transporter</fullName>
    </submittedName>
</protein>
<dbReference type="Proteomes" id="UP000250197">
    <property type="component" value="Plasmid pCs-Na-1"/>
</dbReference>
<dbReference type="InterPro" id="IPR037185">
    <property type="entry name" value="EmrE-like"/>
</dbReference>
<evidence type="ECO:0000256" key="2">
    <source>
        <dbReference type="ARBA" id="ARBA00007362"/>
    </source>
</evidence>
<dbReference type="PANTHER" id="PTHR32322">
    <property type="entry name" value="INNER MEMBRANE TRANSPORTER"/>
    <property type="match status" value="1"/>
</dbReference>
<evidence type="ECO:0000256" key="3">
    <source>
        <dbReference type="ARBA" id="ARBA00022692"/>
    </source>
</evidence>
<sequence>MRLDMTSTQFTSRDNFLWTLVTASAPIVWGTTYVVTSQLLPAGFPFWSSVLRALPGGILGLLICRSLPKGVWIIRSAILSVLNIGIWFPLLFLAAYRLPGGIASVLAACQPLFVITFAWLLTAQSPTFWRIGWAVCGVFGIAIMVLAPGASLDWVGIAAGIVGTASMALGIVLTKRWGRPTDAFTWTSWLLSWSGLMLIPIAFLLEGNPPALTSTSLMGYLWLSLVGGLLTYWAWFSGLAKVSAVSAGFLPLLSPLVATLLGLVILGESLSTVQWLGFLLCLCTILLSQLQPSQFLSFLKFKDSSS</sequence>
<feature type="transmembrane region" description="Helical" evidence="6">
    <location>
        <begin position="76"/>
        <end position="96"/>
    </location>
</feature>
<evidence type="ECO:0000256" key="1">
    <source>
        <dbReference type="ARBA" id="ARBA00004141"/>
    </source>
</evidence>
<evidence type="ECO:0000313" key="8">
    <source>
        <dbReference type="EMBL" id="ART22525.1"/>
    </source>
</evidence>
<feature type="transmembrane region" description="Helical" evidence="6">
    <location>
        <begin position="46"/>
        <end position="64"/>
    </location>
</feature>
<evidence type="ECO:0000313" key="9">
    <source>
        <dbReference type="Proteomes" id="UP000250197"/>
    </source>
</evidence>
<reference evidence="8 9" key="1">
    <citation type="submission" date="2017-05" db="EMBL/GenBank/DDBJ databases">
        <title>Complete genome sequence of Corynebacterium striatum KC-Na-1 isolated from Neophocaena asiaeorientalis in Korea.</title>
        <authorList>
            <person name="Kim J.H."/>
            <person name="Lee K."/>
        </authorList>
    </citation>
    <scope>NUCLEOTIDE SEQUENCE [LARGE SCALE GENOMIC DNA]</scope>
    <source>
        <strain evidence="8 9">KC-Na-01</strain>
        <plasmid evidence="9">pcs-na-1</plasmid>
    </source>
</reference>
<name>A0A2Z2J4M6_CORST</name>
<feature type="transmembrane region" description="Helical" evidence="6">
    <location>
        <begin position="186"/>
        <end position="205"/>
    </location>
</feature>
<evidence type="ECO:0000256" key="4">
    <source>
        <dbReference type="ARBA" id="ARBA00022989"/>
    </source>
</evidence>
<dbReference type="PANTHER" id="PTHR32322:SF2">
    <property type="entry name" value="EAMA DOMAIN-CONTAINING PROTEIN"/>
    <property type="match status" value="1"/>
</dbReference>
<comment type="similarity">
    <text evidence="2">Belongs to the EamA transporter family.</text>
</comment>
<feature type="domain" description="EamA" evidence="7">
    <location>
        <begin position="18"/>
        <end position="145"/>
    </location>
</feature>
<dbReference type="AlphaFoldDB" id="A0A2Z2J4M6"/>
<feature type="transmembrane region" description="Helical" evidence="6">
    <location>
        <begin position="128"/>
        <end position="148"/>
    </location>
</feature>
<gene>
    <name evidence="8" type="ORF">CBE89_13175</name>
</gene>
<geneLocation type="plasmid" evidence="9">
    <name>pcs-na-1</name>
</geneLocation>